<dbReference type="EMBL" id="VFJB01000001">
    <property type="protein sequence ID" value="KAA0259338.1"/>
    <property type="molecule type" value="Genomic_DNA"/>
</dbReference>
<gene>
    <name evidence="2" type="ORF">FHQ18_00225</name>
</gene>
<dbReference type="AlphaFoldDB" id="A0A5A8F807"/>
<evidence type="ECO:0000256" key="1">
    <source>
        <dbReference type="SAM" id="Phobius"/>
    </source>
</evidence>
<organism evidence="2 3">
    <name type="scientific">Deferribacter autotrophicus</name>
    <dbReference type="NCBI Taxonomy" id="500465"/>
    <lineage>
        <taxon>Bacteria</taxon>
        <taxon>Pseudomonadati</taxon>
        <taxon>Deferribacterota</taxon>
        <taxon>Deferribacteres</taxon>
        <taxon>Deferribacterales</taxon>
        <taxon>Deferribacteraceae</taxon>
        <taxon>Deferribacter</taxon>
    </lineage>
</organism>
<keyword evidence="1" id="KW-0472">Membrane</keyword>
<feature type="transmembrane region" description="Helical" evidence="1">
    <location>
        <begin position="7"/>
        <end position="30"/>
    </location>
</feature>
<evidence type="ECO:0008006" key="4">
    <source>
        <dbReference type="Google" id="ProtNLM"/>
    </source>
</evidence>
<name>A0A5A8F807_9BACT</name>
<dbReference type="Proteomes" id="UP000322876">
    <property type="component" value="Unassembled WGS sequence"/>
</dbReference>
<comment type="caution">
    <text evidence="2">The sequence shown here is derived from an EMBL/GenBank/DDBJ whole genome shotgun (WGS) entry which is preliminary data.</text>
</comment>
<evidence type="ECO:0000313" key="2">
    <source>
        <dbReference type="EMBL" id="KAA0259338.1"/>
    </source>
</evidence>
<proteinExistence type="predicted"/>
<accession>A0A5A8F807</accession>
<evidence type="ECO:0000313" key="3">
    <source>
        <dbReference type="Proteomes" id="UP000322876"/>
    </source>
</evidence>
<protein>
    <recommendedName>
        <fullName evidence="4">Type 4 fimbrial biogenesis protein PilX N-terminal domain-containing protein</fullName>
    </recommendedName>
</protein>
<sequence length="193" mass="21400">MMNNRGFILNTILIFAVALLLLVGSLYFVLTSSTKFSGEFKRFANLKEATNSGVDIAVHLLKNFESYDKVFVSFNDISIRSVSDPDEVCGLGNTFDIKKYLILSDPNNDTCKSLLMSKDNYWIEFIQGKYEIKIYLIKEYQGSIAGAGGVASFPPSAGSNVAKYKYLVKIISIGEDKVTGSTLRVEGLFRLSL</sequence>
<keyword evidence="1" id="KW-0812">Transmembrane</keyword>
<keyword evidence="1" id="KW-1133">Transmembrane helix</keyword>
<keyword evidence="3" id="KW-1185">Reference proteome</keyword>
<reference evidence="2 3" key="1">
    <citation type="submission" date="2019-06" db="EMBL/GenBank/DDBJ databases">
        <title>Genomic insights into carbon and energy metabolism of Deferribacter autotrophicus revealed new metabolic traits in the phylum Deferribacteres.</title>
        <authorList>
            <person name="Slobodkin A.I."/>
            <person name="Slobodkina G.B."/>
            <person name="Allioux M."/>
            <person name="Alain K."/>
            <person name="Jebbar M."/>
            <person name="Shadrin V."/>
            <person name="Kublanov I.V."/>
            <person name="Toshchakov S.V."/>
            <person name="Bonch-Osmolovskaya E.A."/>
        </authorList>
    </citation>
    <scope>NUCLEOTIDE SEQUENCE [LARGE SCALE GENOMIC DNA]</scope>
    <source>
        <strain evidence="2 3">SL50</strain>
    </source>
</reference>
<dbReference type="RefSeq" id="WP_149265159.1">
    <property type="nucleotide sequence ID" value="NZ_VFJB01000001.1"/>
</dbReference>